<dbReference type="GO" id="GO:0036503">
    <property type="term" value="P:ERAD pathway"/>
    <property type="evidence" value="ECO:0007669"/>
    <property type="project" value="TreeGrafter"/>
</dbReference>
<feature type="domain" description="FBA" evidence="2">
    <location>
        <begin position="64"/>
        <end position="99"/>
    </location>
</feature>
<organism evidence="3 4">
    <name type="scientific">Chrysemys picta bellii</name>
    <name type="common">Western painted turtle</name>
    <name type="synonym">Emys bellii</name>
    <dbReference type="NCBI Taxonomy" id="8478"/>
    <lineage>
        <taxon>Eukaryota</taxon>
        <taxon>Metazoa</taxon>
        <taxon>Chordata</taxon>
        <taxon>Craniata</taxon>
        <taxon>Vertebrata</taxon>
        <taxon>Euteleostomi</taxon>
        <taxon>Archelosauria</taxon>
        <taxon>Testudinata</taxon>
        <taxon>Testudines</taxon>
        <taxon>Cryptodira</taxon>
        <taxon>Durocryptodira</taxon>
        <taxon>Testudinoidea</taxon>
        <taxon>Emydidae</taxon>
        <taxon>Chrysemys</taxon>
    </lineage>
</organism>
<dbReference type="GO" id="GO:0005737">
    <property type="term" value="C:cytoplasm"/>
    <property type="evidence" value="ECO:0007669"/>
    <property type="project" value="TreeGrafter"/>
</dbReference>
<dbReference type="GO" id="GO:0019005">
    <property type="term" value="C:SCF ubiquitin ligase complex"/>
    <property type="evidence" value="ECO:0007669"/>
    <property type="project" value="TreeGrafter"/>
</dbReference>
<reference evidence="3" key="1">
    <citation type="submission" date="2025-08" db="UniProtKB">
        <authorList>
            <consortium name="Ensembl"/>
        </authorList>
    </citation>
    <scope>IDENTIFICATION</scope>
</reference>
<dbReference type="Proteomes" id="UP000694380">
    <property type="component" value="Unplaced"/>
</dbReference>
<dbReference type="SUPFAM" id="SSF81383">
    <property type="entry name" value="F-box domain"/>
    <property type="match status" value="1"/>
</dbReference>
<dbReference type="GeneTree" id="ENSGT01050000246180"/>
<dbReference type="PROSITE" id="PS50181">
    <property type="entry name" value="FBOX"/>
    <property type="match status" value="1"/>
</dbReference>
<dbReference type="InterPro" id="IPR007397">
    <property type="entry name" value="F-box-assoc_dom"/>
</dbReference>
<reference evidence="3" key="2">
    <citation type="submission" date="2025-09" db="UniProtKB">
        <authorList>
            <consortium name="Ensembl"/>
        </authorList>
    </citation>
    <scope>IDENTIFICATION</scope>
</reference>
<dbReference type="Gene3D" id="1.20.1280.50">
    <property type="match status" value="1"/>
</dbReference>
<name>A0A8C3I2L8_CHRPI</name>
<dbReference type="InterPro" id="IPR039752">
    <property type="entry name" value="F-box_only"/>
</dbReference>
<evidence type="ECO:0000259" key="2">
    <source>
        <dbReference type="PROSITE" id="PS51114"/>
    </source>
</evidence>
<dbReference type="Pfam" id="PF12937">
    <property type="entry name" value="F-box-like"/>
    <property type="match status" value="1"/>
</dbReference>
<evidence type="ECO:0000313" key="3">
    <source>
        <dbReference type="Ensembl" id="ENSCPBP00000026688.1"/>
    </source>
</evidence>
<proteinExistence type="predicted"/>
<dbReference type="PANTHER" id="PTHR12125:SF9">
    <property type="entry name" value="F-BOX ONLY PROTEIN 27"/>
    <property type="match status" value="1"/>
</dbReference>
<dbReference type="AlphaFoldDB" id="A0A8C3I2L8"/>
<dbReference type="PROSITE" id="PS51114">
    <property type="entry name" value="FBA"/>
    <property type="match status" value="1"/>
</dbReference>
<keyword evidence="4" id="KW-1185">Reference proteome</keyword>
<feature type="domain" description="F-box" evidence="1">
    <location>
        <begin position="3"/>
        <end position="50"/>
    </location>
</feature>
<dbReference type="SMART" id="SM00256">
    <property type="entry name" value="FBOX"/>
    <property type="match status" value="1"/>
</dbReference>
<dbReference type="InterPro" id="IPR036047">
    <property type="entry name" value="F-box-like_dom_sf"/>
</dbReference>
<evidence type="ECO:0000313" key="4">
    <source>
        <dbReference type="Proteomes" id="UP000694380"/>
    </source>
</evidence>
<dbReference type="GO" id="GO:0006516">
    <property type="term" value="P:glycoprotein catabolic process"/>
    <property type="evidence" value="ECO:0007669"/>
    <property type="project" value="TreeGrafter"/>
</dbReference>
<dbReference type="InterPro" id="IPR001810">
    <property type="entry name" value="F-box_dom"/>
</dbReference>
<dbReference type="GO" id="GO:0061630">
    <property type="term" value="F:ubiquitin protein ligase activity"/>
    <property type="evidence" value="ECO:0007669"/>
    <property type="project" value="TreeGrafter"/>
</dbReference>
<dbReference type="FunFam" id="1.20.1280.50:FF:000002">
    <property type="entry name" value="F-box only protein 44"/>
    <property type="match status" value="1"/>
</dbReference>
<accession>A0A8C3I2L8</accession>
<dbReference type="Ensembl" id="ENSCPBT00000031442.1">
    <property type="protein sequence ID" value="ENSCPBP00000026688.1"/>
    <property type="gene ID" value="ENSCPBG00000018948.1"/>
</dbReference>
<protein>
    <submittedName>
        <fullName evidence="3">Uncharacterized protein</fullName>
    </submittedName>
</protein>
<sequence>GAVGALNRLPDELLALILSWVPGRALVTRCRLVCRRWRDLIDGPTVWRLQAAARLCPSPQWSRIGLLEPFGRNLVRNPCGQGGCRTGRGRLWEGVRKGG</sequence>
<dbReference type="GO" id="GO:0031146">
    <property type="term" value="P:SCF-dependent proteasomal ubiquitin-dependent protein catabolic process"/>
    <property type="evidence" value="ECO:0007669"/>
    <property type="project" value="TreeGrafter"/>
</dbReference>
<dbReference type="PANTHER" id="PTHR12125">
    <property type="entry name" value="F-BOX ONLY PROTEIN 6-LIKE PROTEIN"/>
    <property type="match status" value="1"/>
</dbReference>
<evidence type="ECO:0000259" key="1">
    <source>
        <dbReference type="PROSITE" id="PS50181"/>
    </source>
</evidence>